<evidence type="ECO:0000256" key="10">
    <source>
        <dbReference type="ARBA" id="ARBA00022793"/>
    </source>
</evidence>
<dbReference type="InterPro" id="IPR023031">
    <property type="entry name" value="OPRT"/>
</dbReference>
<evidence type="ECO:0000313" key="15">
    <source>
        <dbReference type="Proteomes" id="UP001064489"/>
    </source>
</evidence>
<gene>
    <name evidence="14" type="ORF">LWI28_009337</name>
</gene>
<organism evidence="14 15">
    <name type="scientific">Acer negundo</name>
    <name type="common">Box elder</name>
    <dbReference type="NCBI Taxonomy" id="4023"/>
    <lineage>
        <taxon>Eukaryota</taxon>
        <taxon>Viridiplantae</taxon>
        <taxon>Streptophyta</taxon>
        <taxon>Embryophyta</taxon>
        <taxon>Tracheophyta</taxon>
        <taxon>Spermatophyta</taxon>
        <taxon>Magnoliopsida</taxon>
        <taxon>eudicotyledons</taxon>
        <taxon>Gunneridae</taxon>
        <taxon>Pentapetalae</taxon>
        <taxon>rosids</taxon>
        <taxon>malvids</taxon>
        <taxon>Sapindales</taxon>
        <taxon>Sapindaceae</taxon>
        <taxon>Hippocastanoideae</taxon>
        <taxon>Acereae</taxon>
        <taxon>Acer</taxon>
    </lineage>
</organism>
<dbReference type="NCBIfam" id="TIGR00336">
    <property type="entry name" value="pyrE"/>
    <property type="match status" value="1"/>
</dbReference>
<dbReference type="GO" id="GO:0004588">
    <property type="term" value="F:orotate phosphoribosyltransferase activity"/>
    <property type="evidence" value="ECO:0007669"/>
    <property type="project" value="UniProtKB-EC"/>
</dbReference>
<evidence type="ECO:0000313" key="14">
    <source>
        <dbReference type="EMBL" id="KAI9156604.1"/>
    </source>
</evidence>
<dbReference type="Gene3D" id="3.40.50.2020">
    <property type="match status" value="1"/>
</dbReference>
<dbReference type="PANTHER" id="PTHR19278">
    <property type="entry name" value="OROTATE PHOSPHORIBOSYLTRANSFERASE"/>
    <property type="match status" value="1"/>
</dbReference>
<evidence type="ECO:0000256" key="4">
    <source>
        <dbReference type="ARBA" id="ARBA00009769"/>
    </source>
</evidence>
<evidence type="ECO:0000256" key="8">
    <source>
        <dbReference type="ARBA" id="ARBA00022676"/>
    </source>
</evidence>
<keyword evidence="11" id="KW-0665">Pyrimidine biosynthesis</keyword>
<comment type="similarity">
    <text evidence="3">In the N-terminal section; belongs to the purine/pyrimidine phosphoribosyltransferase family.</text>
</comment>
<dbReference type="Gene3D" id="3.20.20.70">
    <property type="entry name" value="Aldolase class I"/>
    <property type="match status" value="2"/>
</dbReference>
<dbReference type="InterPro" id="IPR029057">
    <property type="entry name" value="PRTase-like"/>
</dbReference>
<keyword evidence="10" id="KW-0210">Decarboxylase</keyword>
<evidence type="ECO:0000256" key="13">
    <source>
        <dbReference type="ARBA" id="ARBA00023268"/>
    </source>
</evidence>
<dbReference type="EC" id="4.1.1.23" evidence="6"/>
<dbReference type="EMBL" id="JAJSOW010000107">
    <property type="protein sequence ID" value="KAI9156604.1"/>
    <property type="molecule type" value="Genomic_DNA"/>
</dbReference>
<evidence type="ECO:0000256" key="12">
    <source>
        <dbReference type="ARBA" id="ARBA00023239"/>
    </source>
</evidence>
<comment type="caution">
    <text evidence="14">The sequence shown here is derived from an EMBL/GenBank/DDBJ whole genome shotgun (WGS) entry which is preliminary data.</text>
</comment>
<dbReference type="GO" id="GO:0019856">
    <property type="term" value="P:pyrimidine nucleobase biosynthetic process"/>
    <property type="evidence" value="ECO:0007669"/>
    <property type="project" value="TreeGrafter"/>
</dbReference>
<name>A0AAD5IC62_ACENE</name>
<dbReference type="CDD" id="cd06223">
    <property type="entry name" value="PRTases_typeI"/>
    <property type="match status" value="1"/>
</dbReference>
<comment type="pathway">
    <text evidence="1">Pyrimidine metabolism; UMP biosynthesis via de novo pathway; UMP from orotate: step 2/2.</text>
</comment>
<dbReference type="GO" id="GO:0006222">
    <property type="term" value="P:UMP biosynthetic process"/>
    <property type="evidence" value="ECO:0007669"/>
    <property type="project" value="TreeGrafter"/>
</dbReference>
<evidence type="ECO:0000256" key="6">
    <source>
        <dbReference type="ARBA" id="ARBA00012321"/>
    </source>
</evidence>
<dbReference type="PANTHER" id="PTHR19278:SF9">
    <property type="entry name" value="URIDINE 5'-MONOPHOSPHATE SYNTHASE"/>
    <property type="match status" value="1"/>
</dbReference>
<evidence type="ECO:0000256" key="9">
    <source>
        <dbReference type="ARBA" id="ARBA00022679"/>
    </source>
</evidence>
<evidence type="ECO:0000256" key="1">
    <source>
        <dbReference type="ARBA" id="ARBA00004861"/>
    </source>
</evidence>
<dbReference type="SUPFAM" id="SSF53271">
    <property type="entry name" value="PRTase-like"/>
    <property type="match status" value="1"/>
</dbReference>
<comment type="similarity">
    <text evidence="4">In the C-terminal section; belongs to the OMP decarboxylase family.</text>
</comment>
<evidence type="ECO:0000256" key="5">
    <source>
        <dbReference type="ARBA" id="ARBA00011971"/>
    </source>
</evidence>
<evidence type="ECO:0000256" key="11">
    <source>
        <dbReference type="ARBA" id="ARBA00022975"/>
    </source>
</evidence>
<reference evidence="14" key="1">
    <citation type="journal article" date="2022" name="Plant J.">
        <title>Strategies of tolerance reflected in two North American maple genomes.</title>
        <authorList>
            <person name="McEvoy S.L."/>
            <person name="Sezen U.U."/>
            <person name="Trouern-Trend A."/>
            <person name="McMahon S.M."/>
            <person name="Schaberg P.G."/>
            <person name="Yang J."/>
            <person name="Wegrzyn J.L."/>
            <person name="Swenson N.G."/>
        </authorList>
    </citation>
    <scope>NUCLEOTIDE SEQUENCE</scope>
    <source>
        <strain evidence="14">91603</strain>
    </source>
</reference>
<dbReference type="GO" id="GO:0004590">
    <property type="term" value="F:orotidine-5'-phosphate decarboxylase activity"/>
    <property type="evidence" value="ECO:0007669"/>
    <property type="project" value="UniProtKB-EC"/>
</dbReference>
<dbReference type="HAMAP" id="MF_01208">
    <property type="entry name" value="PyrE"/>
    <property type="match status" value="1"/>
</dbReference>
<accession>A0AAD5IC62</accession>
<dbReference type="InterPro" id="IPR013785">
    <property type="entry name" value="Aldolase_TIM"/>
</dbReference>
<keyword evidence="13" id="KW-0511">Multifunctional enzyme</keyword>
<dbReference type="InterPro" id="IPR004467">
    <property type="entry name" value="Or_phspho_trans_dom"/>
</dbReference>
<dbReference type="Proteomes" id="UP001064489">
    <property type="component" value="Chromosome 12"/>
</dbReference>
<dbReference type="InterPro" id="IPR000836">
    <property type="entry name" value="PRTase_dom"/>
</dbReference>
<keyword evidence="9" id="KW-0808">Transferase</keyword>
<keyword evidence="15" id="KW-1185">Reference proteome</keyword>
<dbReference type="AlphaFoldDB" id="A0AAD5IC62"/>
<proteinExistence type="inferred from homology"/>
<sequence length="324" mass="35556">MESLILQLHDISVVKFGNFKLKSGISSPTYIDLRLIVSYPSLLRQISKILISSLPSSTKYDVVCGVPYTALPIATCVSTFNDVPMLMRHKEIKDYGTSKAIEGSFKRDDVCLIIDDLVTSDASVLETAAQLREAGLVVKDAVVLIDREHGGREVLKNNGIELYSMIKLSELFRILRERGKVGEKMEKTLMTFLEENRKVTMPVPGNVAAGRVRVKGLRYEERAKMVKNEIGRKLFEVMVRKETNLCLAADVATAAELIQIADKGLPHGRGLLLFAEMSSAGNLATGDYTAAAVKIAEEHSDFVVGFISVNPASWPGAPVNPAFI</sequence>
<reference evidence="14" key="2">
    <citation type="submission" date="2023-02" db="EMBL/GenBank/DDBJ databases">
        <authorList>
            <person name="Swenson N.G."/>
            <person name="Wegrzyn J.L."/>
            <person name="Mcevoy S.L."/>
        </authorList>
    </citation>
    <scope>NUCLEOTIDE SEQUENCE</scope>
    <source>
        <strain evidence="14">91603</strain>
        <tissue evidence="14">Leaf</tissue>
    </source>
</reference>
<dbReference type="FunFam" id="3.40.50.2020:FF:000025">
    <property type="entry name" value="Uridine monophosphate synthetase"/>
    <property type="match status" value="1"/>
</dbReference>
<evidence type="ECO:0000256" key="7">
    <source>
        <dbReference type="ARBA" id="ARBA00015047"/>
    </source>
</evidence>
<evidence type="ECO:0000256" key="3">
    <source>
        <dbReference type="ARBA" id="ARBA00006221"/>
    </source>
</evidence>
<keyword evidence="8" id="KW-0328">Glycosyltransferase</keyword>
<keyword evidence="12" id="KW-0456">Lyase</keyword>
<protein>
    <recommendedName>
        <fullName evidence="7">Uridine 5'-monophosphate synthase</fullName>
        <ecNumber evidence="5">2.4.2.10</ecNumber>
        <ecNumber evidence="6">4.1.1.23</ecNumber>
    </recommendedName>
</protein>
<evidence type="ECO:0000256" key="2">
    <source>
        <dbReference type="ARBA" id="ARBA00004889"/>
    </source>
</evidence>
<dbReference type="EC" id="2.4.2.10" evidence="5"/>
<comment type="pathway">
    <text evidence="2">Pyrimidine metabolism; UMP biosynthesis via de novo pathway; UMP from orotate: step 1/2.</text>
</comment>